<dbReference type="OrthoDB" id="2744793at2759"/>
<keyword evidence="3" id="KW-1185">Reference proteome</keyword>
<feature type="transmembrane region" description="Helical" evidence="1">
    <location>
        <begin position="107"/>
        <end position="128"/>
    </location>
</feature>
<feature type="transmembrane region" description="Helical" evidence="1">
    <location>
        <begin position="230"/>
        <end position="253"/>
    </location>
</feature>
<gene>
    <name evidence="2" type="ORF">MSAN_00927800</name>
</gene>
<evidence type="ECO:0000313" key="3">
    <source>
        <dbReference type="Proteomes" id="UP000623467"/>
    </source>
</evidence>
<protein>
    <submittedName>
        <fullName evidence="2">Uncharacterized protein</fullName>
    </submittedName>
</protein>
<evidence type="ECO:0000256" key="1">
    <source>
        <dbReference type="SAM" id="Phobius"/>
    </source>
</evidence>
<feature type="transmembrane region" description="Helical" evidence="1">
    <location>
        <begin position="148"/>
        <end position="168"/>
    </location>
</feature>
<sequence>MTPQETALLQNAGETFIRNASVMLLIAIAYGIYLLTAALALSSLLRPRDYEKSIAIWTLLAAICVTFMVTTAYCAVYFAIVFGLMRVSLVENILDPLATRFALAGQSIQGVSIAQGWLGGICGFILLIGDATTCWRAWAISFEHRKPVYGIFLLFLSGLGCSIGYNVLNTPPPPFIFTGSALWILQLLGLILPLTTNVFATALIGYQAYKYKGFVKATLGRPGRSKAAKIMMVLTESGCVYSIIQAINVTLILTDDAPLSSPQDQATRLWGQLTLFVSAMLPLVIILIVSHQRSMTDTIRGSDIPASVSAQFDAGTHISFAHSPAGTGRVGFQPSKIEGEGMVSAGSVVDSSVISPAGDTATRSA</sequence>
<proteinExistence type="predicted"/>
<feature type="transmembrane region" description="Helical" evidence="1">
    <location>
        <begin position="54"/>
        <end position="87"/>
    </location>
</feature>
<comment type="caution">
    <text evidence="2">The sequence shown here is derived from an EMBL/GenBank/DDBJ whole genome shotgun (WGS) entry which is preliminary data.</text>
</comment>
<reference evidence="2" key="1">
    <citation type="submission" date="2020-05" db="EMBL/GenBank/DDBJ databases">
        <title>Mycena genomes resolve the evolution of fungal bioluminescence.</title>
        <authorList>
            <person name="Tsai I.J."/>
        </authorList>
    </citation>
    <scope>NUCLEOTIDE SEQUENCE</scope>
    <source>
        <strain evidence="2">160909Yilan</strain>
    </source>
</reference>
<evidence type="ECO:0000313" key="2">
    <source>
        <dbReference type="EMBL" id="KAF7366697.1"/>
    </source>
</evidence>
<organism evidence="2 3">
    <name type="scientific">Mycena sanguinolenta</name>
    <dbReference type="NCBI Taxonomy" id="230812"/>
    <lineage>
        <taxon>Eukaryota</taxon>
        <taxon>Fungi</taxon>
        <taxon>Dikarya</taxon>
        <taxon>Basidiomycota</taxon>
        <taxon>Agaricomycotina</taxon>
        <taxon>Agaricomycetes</taxon>
        <taxon>Agaricomycetidae</taxon>
        <taxon>Agaricales</taxon>
        <taxon>Marasmiineae</taxon>
        <taxon>Mycenaceae</taxon>
        <taxon>Mycena</taxon>
    </lineage>
</organism>
<dbReference type="EMBL" id="JACAZH010000006">
    <property type="protein sequence ID" value="KAF7366697.1"/>
    <property type="molecule type" value="Genomic_DNA"/>
</dbReference>
<dbReference type="AlphaFoldDB" id="A0A8H6YXE0"/>
<keyword evidence="1" id="KW-0812">Transmembrane</keyword>
<dbReference type="Proteomes" id="UP000623467">
    <property type="component" value="Unassembled WGS sequence"/>
</dbReference>
<keyword evidence="1" id="KW-1133">Transmembrane helix</keyword>
<feature type="transmembrane region" description="Helical" evidence="1">
    <location>
        <begin position="273"/>
        <end position="290"/>
    </location>
</feature>
<feature type="transmembrane region" description="Helical" evidence="1">
    <location>
        <begin position="20"/>
        <end position="42"/>
    </location>
</feature>
<name>A0A8H6YXE0_9AGAR</name>
<feature type="transmembrane region" description="Helical" evidence="1">
    <location>
        <begin position="180"/>
        <end position="209"/>
    </location>
</feature>
<keyword evidence="1" id="KW-0472">Membrane</keyword>
<accession>A0A8H6YXE0</accession>